<accession>A0A813YEQ4</accession>
<dbReference type="InterPro" id="IPR002889">
    <property type="entry name" value="WSC_carb-bd"/>
</dbReference>
<protein>
    <recommendedName>
        <fullName evidence="1">WSC domain-containing protein</fullName>
    </recommendedName>
</protein>
<keyword evidence="3" id="KW-1185">Reference proteome</keyword>
<organism evidence="2 3">
    <name type="scientific">Brachionus calyciflorus</name>
    <dbReference type="NCBI Taxonomy" id="104777"/>
    <lineage>
        <taxon>Eukaryota</taxon>
        <taxon>Metazoa</taxon>
        <taxon>Spiralia</taxon>
        <taxon>Gnathifera</taxon>
        <taxon>Rotifera</taxon>
        <taxon>Eurotatoria</taxon>
        <taxon>Monogononta</taxon>
        <taxon>Pseudotrocha</taxon>
        <taxon>Ploima</taxon>
        <taxon>Brachionidae</taxon>
        <taxon>Brachionus</taxon>
    </lineage>
</organism>
<evidence type="ECO:0000313" key="2">
    <source>
        <dbReference type="EMBL" id="CAF0883235.1"/>
    </source>
</evidence>
<feature type="domain" description="WSC" evidence="1">
    <location>
        <begin position="592"/>
        <end position="684"/>
    </location>
</feature>
<dbReference type="Pfam" id="PF01822">
    <property type="entry name" value="WSC"/>
    <property type="match status" value="2"/>
</dbReference>
<evidence type="ECO:0000259" key="1">
    <source>
        <dbReference type="PROSITE" id="PS51212"/>
    </source>
</evidence>
<reference evidence="2" key="1">
    <citation type="submission" date="2021-02" db="EMBL/GenBank/DDBJ databases">
        <authorList>
            <person name="Nowell W R."/>
        </authorList>
    </citation>
    <scope>NUCLEOTIDE SEQUENCE</scope>
    <source>
        <strain evidence="2">Ploen Becks lab</strain>
    </source>
</reference>
<feature type="non-terminal residue" evidence="2">
    <location>
        <position position="1"/>
    </location>
</feature>
<comment type="caution">
    <text evidence="2">The sequence shown here is derived from an EMBL/GenBank/DDBJ whole genome shotgun (WGS) entry which is preliminary data.</text>
</comment>
<feature type="domain" description="WSC" evidence="1">
    <location>
        <begin position="352"/>
        <end position="451"/>
    </location>
</feature>
<proteinExistence type="predicted"/>
<name>A0A813YEQ4_9BILA</name>
<dbReference type="AlphaFoldDB" id="A0A813YEQ4"/>
<dbReference type="Proteomes" id="UP000663879">
    <property type="component" value="Unassembled WGS sequence"/>
</dbReference>
<sequence length="790" mass="91244">MESRNSTYFGFTHYRKAKINFSREPSTINKKVYKKAKNAFRKQQQNNIDLIKIKQFVKLNKKFKSNMKIFHGMVKKMITEVIQTTKDIEDAKIEIPKHFNEIEIPNIALEEENKKKLTSFLRKIRMNVFTMFEKLNNVEYDSNLKPFKFVVYTKSKGDNFRHTQKYNANGCLVYIGVSFKEKGKLTNSYVVTKMDIVKNQEISKQFYQLYHTNRKIREEYAELSKAMLQTGSKPSKVALHVSKLCNKSLLTKDLHNIAVSKSSSNEDESSKLQDVINVKISHDGGINFFTLFKTKMNMDSYEPISVMKIILDYFKVLNDSHHLKTVMIDKDLKEESVIKETFPNVQILYCQQFNDFGCHSFITIRESIDKKVTNRIENNLMDNSLCAKICSLYGHEYSATYKEYFCFCLNNDLKIDTSLNSNKCNMPCENKNENCGGSTFYPNTFTVNFNQFKSTVLKKRSLEDDNQLGIVNFLPYLTKPKILVQDAIIQTNNESLRLSYLEHIPSESDNSNIIENSKSTVQSSSTIRKLEKESTSTNNAKFGKTLLSIFQYSTDSNGFSNKNNEYGTSSEFSFSTPKREIFEHLAASVDKYPKIVGCVDRMQGEKFQKEKYFKDLTNAKCSDFCKSENFNYSETNIGNTKSNCFCVDATNIKEEKSNKCNLECKEGSGEMCGGDSFKTVSLTQIKYDANNPSDLYKASFNWFGCLNDYTYFAVLENVKDEKECAKFCEFLVSTNYALNNNDWSKDCFCGKREIQNFFFVQFIPICILSQYSVFTIEPFWLSFECGGNLT</sequence>
<evidence type="ECO:0000313" key="3">
    <source>
        <dbReference type="Proteomes" id="UP000663879"/>
    </source>
</evidence>
<dbReference type="EMBL" id="CAJNOC010001678">
    <property type="protein sequence ID" value="CAF0883235.1"/>
    <property type="molecule type" value="Genomic_DNA"/>
</dbReference>
<dbReference type="PROSITE" id="PS51212">
    <property type="entry name" value="WSC"/>
    <property type="match status" value="2"/>
</dbReference>
<gene>
    <name evidence="2" type="ORF">OXX778_LOCUS10525</name>
</gene>